<evidence type="ECO:0000256" key="4">
    <source>
        <dbReference type="ARBA" id="ARBA00023159"/>
    </source>
</evidence>
<dbReference type="Pfam" id="PF03466">
    <property type="entry name" value="LysR_substrate"/>
    <property type="match status" value="1"/>
</dbReference>
<dbReference type="PANTHER" id="PTHR30346">
    <property type="entry name" value="TRANSCRIPTIONAL DUAL REGULATOR HCAR-RELATED"/>
    <property type="match status" value="1"/>
</dbReference>
<dbReference type="SUPFAM" id="SSF53850">
    <property type="entry name" value="Periplasmic binding protein-like II"/>
    <property type="match status" value="1"/>
</dbReference>
<keyword evidence="3" id="KW-0238">DNA-binding</keyword>
<evidence type="ECO:0000256" key="1">
    <source>
        <dbReference type="ARBA" id="ARBA00009437"/>
    </source>
</evidence>
<evidence type="ECO:0000259" key="6">
    <source>
        <dbReference type="PROSITE" id="PS50931"/>
    </source>
</evidence>
<feature type="domain" description="HTH lysR-type" evidence="6">
    <location>
        <begin position="1"/>
        <end position="58"/>
    </location>
</feature>
<keyword evidence="5" id="KW-0804">Transcription</keyword>
<keyword evidence="4" id="KW-0010">Activator</keyword>
<dbReference type="PROSITE" id="PS50931">
    <property type="entry name" value="HTH_LYSR"/>
    <property type="match status" value="1"/>
</dbReference>
<comment type="caution">
    <text evidence="7">The sequence shown here is derived from an EMBL/GenBank/DDBJ whole genome shotgun (WGS) entry which is preliminary data.</text>
</comment>
<keyword evidence="8" id="KW-1185">Reference proteome</keyword>
<dbReference type="PRINTS" id="PR00039">
    <property type="entry name" value="HTHLYSR"/>
</dbReference>
<sequence>MTLTQLRYIVALAREGHFGHAAEACFVSQPTLSVAVRKLEDQLGVPLFERRSGHVVPTDVGRRIVAQAETVLAEANRINELARAGQDQLAGELRIGAIFTIGPYVLPHLIPRLHRVAPRMPLIIEENYTRVLAEKLRQGDLDVILISPPFSEHGINLWPVYEEPFSVLLPSEHRLRERESIPSAELAGENMLLLGDGHCFRDQVLSACPECIGSDERMRPARTTEGSSLETIRHMVASGLGVTVVPKTSLGRWVGLNDHNDLLMERPFADQAPTRQVAIAWRETFPRPEAVRAVRDALVDARLEGVDYLPEAEPRNSETGKSLPL</sequence>
<dbReference type="PANTHER" id="PTHR30346:SF26">
    <property type="entry name" value="HYDROGEN PEROXIDE-INDUCIBLE GENES ACTIVATOR"/>
    <property type="match status" value="1"/>
</dbReference>
<gene>
    <name evidence="7" type="ORF">RBH19_07440</name>
</gene>
<dbReference type="Pfam" id="PF00126">
    <property type="entry name" value="HTH_1"/>
    <property type="match status" value="1"/>
</dbReference>
<dbReference type="InterPro" id="IPR036388">
    <property type="entry name" value="WH-like_DNA-bd_sf"/>
</dbReference>
<accession>A0ABU0W6P8</accession>
<dbReference type="InterPro" id="IPR005119">
    <property type="entry name" value="LysR_subst-bd"/>
</dbReference>
<proteinExistence type="inferred from homology"/>
<evidence type="ECO:0000256" key="5">
    <source>
        <dbReference type="ARBA" id="ARBA00023163"/>
    </source>
</evidence>
<dbReference type="Proteomes" id="UP001239019">
    <property type="component" value="Unassembled WGS sequence"/>
</dbReference>
<evidence type="ECO:0000256" key="3">
    <source>
        <dbReference type="ARBA" id="ARBA00023125"/>
    </source>
</evidence>
<dbReference type="SUPFAM" id="SSF46785">
    <property type="entry name" value="Winged helix' DNA-binding domain"/>
    <property type="match status" value="1"/>
</dbReference>
<evidence type="ECO:0000313" key="7">
    <source>
        <dbReference type="EMBL" id="MDQ2069701.1"/>
    </source>
</evidence>
<comment type="similarity">
    <text evidence="1">Belongs to the LysR transcriptional regulatory family.</text>
</comment>
<dbReference type="RefSeq" id="WP_306728201.1">
    <property type="nucleotide sequence ID" value="NZ_JAVDDT010000004.1"/>
</dbReference>
<dbReference type="EMBL" id="JAVDDT010000004">
    <property type="protein sequence ID" value="MDQ2069701.1"/>
    <property type="molecule type" value="Genomic_DNA"/>
</dbReference>
<protein>
    <submittedName>
        <fullName evidence="7">Hydrogen peroxide-inducible genes activator</fullName>
    </submittedName>
</protein>
<keyword evidence="2" id="KW-0805">Transcription regulation</keyword>
<dbReference type="InterPro" id="IPR000847">
    <property type="entry name" value="LysR_HTH_N"/>
</dbReference>
<dbReference type="InterPro" id="IPR036390">
    <property type="entry name" value="WH_DNA-bd_sf"/>
</dbReference>
<name>A0ABU0W6P8_9GAMM</name>
<evidence type="ECO:0000313" key="8">
    <source>
        <dbReference type="Proteomes" id="UP001239019"/>
    </source>
</evidence>
<organism evidence="7 8">
    <name type="scientific">Natronospira bacteriovora</name>
    <dbReference type="NCBI Taxonomy" id="3069753"/>
    <lineage>
        <taxon>Bacteria</taxon>
        <taxon>Pseudomonadati</taxon>
        <taxon>Pseudomonadota</taxon>
        <taxon>Gammaproteobacteria</taxon>
        <taxon>Natronospirales</taxon>
        <taxon>Natronospiraceae</taxon>
        <taxon>Natronospira</taxon>
    </lineage>
</organism>
<dbReference type="Gene3D" id="1.10.10.10">
    <property type="entry name" value="Winged helix-like DNA-binding domain superfamily/Winged helix DNA-binding domain"/>
    <property type="match status" value="1"/>
</dbReference>
<reference evidence="7 8" key="1">
    <citation type="submission" date="2023-08" db="EMBL/GenBank/DDBJ databases">
        <title>Whole-genome sequencing of halo(alkali)philic microorganisms from hypersaline lakes.</title>
        <authorList>
            <person name="Sorokin D.Y."/>
            <person name="Abbas B."/>
            <person name="Merkel A.Y."/>
        </authorList>
    </citation>
    <scope>NUCLEOTIDE SEQUENCE [LARGE SCALE GENOMIC DNA]</scope>
    <source>
        <strain evidence="7 8">AB-CW4</strain>
    </source>
</reference>
<dbReference type="CDD" id="cd08411">
    <property type="entry name" value="PBP2_OxyR"/>
    <property type="match status" value="1"/>
</dbReference>
<dbReference type="Gene3D" id="3.40.190.10">
    <property type="entry name" value="Periplasmic binding protein-like II"/>
    <property type="match status" value="2"/>
</dbReference>
<evidence type="ECO:0000256" key="2">
    <source>
        <dbReference type="ARBA" id="ARBA00023015"/>
    </source>
</evidence>